<dbReference type="eggNOG" id="ENOG502Z96N">
    <property type="taxonomic scope" value="Bacteria"/>
</dbReference>
<keyword evidence="1" id="KW-0472">Membrane</keyword>
<dbReference type="Proteomes" id="UP000017842">
    <property type="component" value="Unassembled WGS sequence"/>
</dbReference>
<evidence type="ECO:0000313" key="2">
    <source>
        <dbReference type="EMBL" id="ESS67387.1"/>
    </source>
</evidence>
<keyword evidence="3" id="KW-1185">Reference proteome</keyword>
<feature type="transmembrane region" description="Helical" evidence="1">
    <location>
        <begin position="182"/>
        <end position="200"/>
    </location>
</feature>
<dbReference type="EMBL" id="AYLO01000152">
    <property type="protein sequence ID" value="ESS67387.1"/>
    <property type="molecule type" value="Genomic_DNA"/>
</dbReference>
<organism evidence="2 3">
    <name type="scientific">Methyloglobulus morosus KoM1</name>
    <dbReference type="NCBI Taxonomy" id="1116472"/>
    <lineage>
        <taxon>Bacteria</taxon>
        <taxon>Pseudomonadati</taxon>
        <taxon>Pseudomonadota</taxon>
        <taxon>Gammaproteobacteria</taxon>
        <taxon>Methylococcales</taxon>
        <taxon>Methylococcaceae</taxon>
        <taxon>Methyloglobulus</taxon>
    </lineage>
</organism>
<gene>
    <name evidence="2" type="primary">pmoB</name>
    <name evidence="2" type="ORF">MGMO_167c00080</name>
</gene>
<dbReference type="InterPro" id="IPR023141">
    <property type="entry name" value="NH3_CH4_mOase_suB_hlx_hairpin"/>
</dbReference>
<dbReference type="InterPro" id="IPR023301">
    <property type="entry name" value="NH3_CH4_mOase_suB_N"/>
</dbReference>
<dbReference type="STRING" id="1116472.MGMO_167c00080"/>
<accession>V5BMI8</accession>
<proteinExistence type="predicted"/>
<dbReference type="AlphaFoldDB" id="V5BMI8"/>
<dbReference type="NCBIfam" id="NF041640">
    <property type="entry name" value="AmoB_BACT"/>
    <property type="match status" value="1"/>
</dbReference>
<dbReference type="Gene3D" id="2.60.120.570">
    <property type="entry name" value="Particulate methane monooxygenase, b subunit. Chain: A, domain 1"/>
    <property type="match status" value="1"/>
</dbReference>
<protein>
    <submittedName>
        <fullName evidence="2">Particulate methane monooxygenase alpha subunit</fullName>
        <ecNumber evidence="2">1.14.18.3</ecNumber>
    </submittedName>
</protein>
<dbReference type="Pfam" id="PF04744">
    <property type="entry name" value="Monooxygenase_B"/>
    <property type="match status" value="1"/>
</dbReference>
<evidence type="ECO:0000256" key="1">
    <source>
        <dbReference type="SAM" id="Phobius"/>
    </source>
</evidence>
<evidence type="ECO:0000313" key="3">
    <source>
        <dbReference type="Proteomes" id="UP000017842"/>
    </source>
</evidence>
<dbReference type="EC" id="1.14.18.3" evidence="2"/>
<keyword evidence="2" id="KW-0503">Monooxygenase</keyword>
<dbReference type="GO" id="GO:0004497">
    <property type="term" value="F:monooxygenase activity"/>
    <property type="evidence" value="ECO:0007669"/>
    <property type="project" value="UniProtKB-KW"/>
</dbReference>
<feature type="transmembrane region" description="Helical" evidence="1">
    <location>
        <begin position="228"/>
        <end position="247"/>
    </location>
</feature>
<dbReference type="RefSeq" id="WP_023496394.1">
    <property type="nucleotide sequence ID" value="NZ_AYLO01000152.1"/>
</dbReference>
<dbReference type="InterPro" id="IPR023303">
    <property type="entry name" value="NH3_CH4_mOase_suB_C"/>
</dbReference>
<keyword evidence="1" id="KW-1133">Transmembrane helix</keyword>
<keyword evidence="1" id="KW-0812">Transmembrane</keyword>
<name>V5BMI8_9GAMM</name>
<dbReference type="NCBIfam" id="TIGR03079">
    <property type="entry name" value="CH4_NH3mon_ox_B"/>
    <property type="match status" value="1"/>
</dbReference>
<keyword evidence="2" id="KW-0560">Oxidoreductase</keyword>
<dbReference type="InterPro" id="IPR006833">
    <property type="entry name" value="NH3_CH4_mOase_B"/>
</dbReference>
<dbReference type="Gene3D" id="1.10.287.710">
    <property type="entry name" value="Helix hairpin bin"/>
    <property type="match status" value="1"/>
</dbReference>
<dbReference type="OrthoDB" id="178549at2"/>
<comment type="caution">
    <text evidence="2">The sequence shown here is derived from an EMBL/GenBank/DDBJ whole genome shotgun (WGS) entry which is preliminary data.</text>
</comment>
<reference evidence="2 3" key="1">
    <citation type="journal article" date="2013" name="Genome Announc.">
        <title>Draft Genome Sequence of the Methanotrophic Gammaproteobacterium Methyloglobulus morosus DSM 22980 Strain KoM1.</title>
        <authorList>
            <person name="Poehlein A."/>
            <person name="Deutzmann J.S."/>
            <person name="Daniel R."/>
            <person name="Simeonova D.D."/>
        </authorList>
    </citation>
    <scope>NUCLEOTIDE SEQUENCE [LARGE SCALE GENOMIC DNA]</scope>
    <source>
        <strain evidence="2 3">KoM1</strain>
    </source>
</reference>
<dbReference type="Gene3D" id="2.60.40.1580">
    <property type="entry name" value="Particulate methane monooxygenase, b subunit. Chain: A, domain 3"/>
    <property type="match status" value="1"/>
</dbReference>
<sequence length="407" mass="45508">MNILTKRIIKFGIFALLLFSPELFAHGERALEPFIRMRTIQWYDIQWSKNTVDVNQEIVLSGRFHVAEDWPNAVVKPDSAFLNLAIPTPVLVRTATYINGAIVNNSMALKLGGDYDFKLVLKGRVPGRYHIHPMMNLRDIGVIVGPGMWIDVQGAAADFKNPVTTLAGETVDLETYGTANGIMWHLVWLAIAAIWLLWWIRRPLFIPRHKQTLAGDEDALITSLDRKVGGFGIIGTLMLITASFVQADQKYPESIPLQTGRTEIEPLPMKHDVVVKTKRATYRVVQRSLQLTMEVTNKSDKPVELGELNSATLRFFNPTLQRFDSNYPKELAVEKGLDVQPNSPIAPGTTTTLTINATDVAWHNQKLASITKDTDSNFGAMLFFYDNAGERYLASITAPVIPDFGTN</sequence>